<dbReference type="STRING" id="218672.SAMN04489759_101613"/>
<keyword evidence="6 7" id="KW-0472">Membrane</keyword>
<keyword evidence="2" id="KW-1003">Cell membrane</keyword>
<dbReference type="EMBL" id="FNBP01000001">
    <property type="protein sequence ID" value="SDF21875.1"/>
    <property type="molecule type" value="Genomic_DNA"/>
</dbReference>
<evidence type="ECO:0000256" key="5">
    <source>
        <dbReference type="ARBA" id="ARBA00022989"/>
    </source>
</evidence>
<dbReference type="PANTHER" id="PTHR30462">
    <property type="entry name" value="INTERMEMBRANE TRANSPORT PROTEIN PQIB-RELATED"/>
    <property type="match status" value="1"/>
</dbReference>
<evidence type="ECO:0000256" key="6">
    <source>
        <dbReference type="ARBA" id="ARBA00023136"/>
    </source>
</evidence>
<feature type="transmembrane region" description="Helical" evidence="7">
    <location>
        <begin position="16"/>
        <end position="40"/>
    </location>
</feature>
<dbReference type="Proteomes" id="UP000199399">
    <property type="component" value="Unassembled WGS sequence"/>
</dbReference>
<keyword evidence="4 7" id="KW-0812">Transmembrane</keyword>
<keyword evidence="3" id="KW-0997">Cell inner membrane</keyword>
<evidence type="ECO:0000259" key="8">
    <source>
        <dbReference type="Pfam" id="PF02470"/>
    </source>
</evidence>
<evidence type="ECO:0000256" key="2">
    <source>
        <dbReference type="ARBA" id="ARBA00022475"/>
    </source>
</evidence>
<dbReference type="Pfam" id="PF02470">
    <property type="entry name" value="MlaD"/>
    <property type="match status" value="2"/>
</dbReference>
<gene>
    <name evidence="9" type="ORF">SAMN04489759_101613</name>
</gene>
<protein>
    <submittedName>
        <fullName evidence="9">Paraquat-inducible protein B</fullName>
    </submittedName>
</protein>
<evidence type="ECO:0000256" key="3">
    <source>
        <dbReference type="ARBA" id="ARBA00022519"/>
    </source>
</evidence>
<name>A0A1G7JAE3_9RHOB</name>
<evidence type="ECO:0000256" key="1">
    <source>
        <dbReference type="ARBA" id="ARBA00004533"/>
    </source>
</evidence>
<evidence type="ECO:0000313" key="9">
    <source>
        <dbReference type="EMBL" id="SDF21875.1"/>
    </source>
</evidence>
<evidence type="ECO:0000256" key="7">
    <source>
        <dbReference type="SAM" id="Phobius"/>
    </source>
</evidence>
<dbReference type="OrthoDB" id="9806984at2"/>
<dbReference type="InterPro" id="IPR051800">
    <property type="entry name" value="PqiA-PqiB_transport"/>
</dbReference>
<dbReference type="AlphaFoldDB" id="A0A1G7JAE3"/>
<proteinExistence type="predicted"/>
<keyword evidence="5 7" id="KW-1133">Transmembrane helix</keyword>
<keyword evidence="10" id="KW-1185">Reference proteome</keyword>
<feature type="domain" description="Mce/MlaD" evidence="8">
    <location>
        <begin position="167"/>
        <end position="247"/>
    </location>
</feature>
<evidence type="ECO:0000313" key="10">
    <source>
        <dbReference type="Proteomes" id="UP000199399"/>
    </source>
</evidence>
<dbReference type="RefSeq" id="WP_093739010.1">
    <property type="nucleotide sequence ID" value="NZ_FNBP01000001.1"/>
</dbReference>
<feature type="domain" description="Mce/MlaD" evidence="8">
    <location>
        <begin position="47"/>
        <end position="127"/>
    </location>
</feature>
<reference evidence="10" key="1">
    <citation type="submission" date="2016-10" db="EMBL/GenBank/DDBJ databases">
        <authorList>
            <person name="Varghese N."/>
            <person name="Submissions S."/>
        </authorList>
    </citation>
    <scope>NUCLEOTIDE SEQUENCE [LARGE SCALE GENOMIC DNA]</scope>
    <source>
        <strain evidence="10">DSM 16477</strain>
    </source>
</reference>
<dbReference type="InterPro" id="IPR003399">
    <property type="entry name" value="Mce/MlaD"/>
</dbReference>
<dbReference type="GO" id="GO:0005886">
    <property type="term" value="C:plasma membrane"/>
    <property type="evidence" value="ECO:0007669"/>
    <property type="project" value="UniProtKB-SubCell"/>
</dbReference>
<organism evidence="9 10">
    <name type="scientific">Sulfitobacter delicatus</name>
    <dbReference type="NCBI Taxonomy" id="218672"/>
    <lineage>
        <taxon>Bacteria</taxon>
        <taxon>Pseudomonadati</taxon>
        <taxon>Pseudomonadota</taxon>
        <taxon>Alphaproteobacteria</taxon>
        <taxon>Rhodobacterales</taxon>
        <taxon>Roseobacteraceae</taxon>
        <taxon>Sulfitobacter</taxon>
    </lineage>
</organism>
<comment type="subcellular location">
    <subcellularLocation>
        <location evidence="1">Cell inner membrane</location>
    </subcellularLocation>
</comment>
<dbReference type="PANTHER" id="PTHR30462:SF0">
    <property type="entry name" value="INTERMEMBRANE TRANSPORT PROTEIN YEBT"/>
    <property type="match status" value="1"/>
</dbReference>
<accession>A0A1G7JAE3</accession>
<evidence type="ECO:0000256" key="4">
    <source>
        <dbReference type="ARBA" id="ARBA00022692"/>
    </source>
</evidence>
<sequence length="694" mass="73614">MTETPPDVPISPVRKIFLSGASVIWIIPILALLVALFVAYRSYAERGPVIIVEFEEGAGIAAGETELRFRDVTVGVVEKLGFTGGLDKVTAHIRVDKDVAPYIDGGAVFWVVQPEVTAQGITGLSTVLSGVYIEGSWDQQIGPYAERFQGASTEPLIRPGQGGLEIAFRSTANGDLTDNAPILYKGIEVGRVGYAKIAPQGNYAIVEALIFEEHRGLINDSTRFWDASGFSVNIGPAGAEIDFSSLATLVGGGITFDTFVSGGEPVSDGTVFEIYPDKETARNSVFNASEVDPLKMSVVFDDNISGLIVGAPVELSGLEIGEVDTLSGMVDRERFGDSRVRLNAILSIQPAHLGLRGEVTADAALTFLKERVKDGLRARLASASLLTGGLKVEMVIVEDAEEAVLQEAANGLVVMPTTESDVSDAAATVEGVFTRINSLPIEELLSSAISFLNSAEAFVSDEDLRETPQDVRTLLGELTGLVSSEDVKNVPVALNATLTKIEGLVARLEQERIVERLGSALEGASEAAESVSSSVAGVPELVEQIQAVAAKADSLEVEELIAALSDLTESADAVIGTEDAIALPGSLKRALDEVNRTLEELREGGAVENVNRTLASARNAADNIALSAKDLPNVVSRLTGLFNQAGRTIEGYDKGEQLSRSTERTLREIQKAAEALASLARTIERNPNSLLLGR</sequence>